<feature type="compositionally biased region" description="Basic and acidic residues" evidence="1">
    <location>
        <begin position="108"/>
        <end position="117"/>
    </location>
</feature>
<feature type="region of interest" description="Disordered" evidence="1">
    <location>
        <begin position="1"/>
        <end position="140"/>
    </location>
</feature>
<dbReference type="AlphaFoldDB" id="A0A7S3GIV9"/>
<evidence type="ECO:0000313" key="2">
    <source>
        <dbReference type="EMBL" id="CAE0267808.1"/>
    </source>
</evidence>
<evidence type="ECO:0000256" key="1">
    <source>
        <dbReference type="SAM" id="MobiDB-lite"/>
    </source>
</evidence>
<name>A0A7S3GIV9_9EUKA</name>
<proteinExistence type="predicted"/>
<organism evidence="3">
    <name type="scientific">Palpitomonas bilix</name>
    <dbReference type="NCBI Taxonomy" id="652834"/>
    <lineage>
        <taxon>Eukaryota</taxon>
        <taxon>Eukaryota incertae sedis</taxon>
    </lineage>
</organism>
<accession>A0A7S3GIV9</accession>
<reference evidence="3" key="1">
    <citation type="submission" date="2021-01" db="EMBL/GenBank/DDBJ databases">
        <authorList>
            <person name="Corre E."/>
            <person name="Pelletier E."/>
            <person name="Niang G."/>
            <person name="Scheremetjew M."/>
            <person name="Finn R."/>
            <person name="Kale V."/>
            <person name="Holt S."/>
            <person name="Cochrane G."/>
            <person name="Meng A."/>
            <person name="Brown T."/>
            <person name="Cohen L."/>
        </authorList>
    </citation>
    <scope>NUCLEOTIDE SEQUENCE</scope>
    <source>
        <strain evidence="3">NIES-2562</strain>
    </source>
</reference>
<evidence type="ECO:0000313" key="3">
    <source>
        <dbReference type="EMBL" id="CAE0267809.1"/>
    </source>
</evidence>
<dbReference type="EMBL" id="HBIB01045929">
    <property type="protein sequence ID" value="CAE0267808.1"/>
    <property type="molecule type" value="Transcribed_RNA"/>
</dbReference>
<dbReference type="EMBL" id="HBIB01045930">
    <property type="protein sequence ID" value="CAE0267809.1"/>
    <property type="molecule type" value="Transcribed_RNA"/>
</dbReference>
<gene>
    <name evidence="2" type="ORF">PBIL07802_LOCUS30154</name>
    <name evidence="3" type="ORF">PBIL07802_LOCUS30155</name>
</gene>
<protein>
    <submittedName>
        <fullName evidence="3">Uncharacterized protein</fullName>
    </submittedName>
</protein>
<feature type="compositionally biased region" description="Basic and acidic residues" evidence="1">
    <location>
        <begin position="22"/>
        <end position="62"/>
    </location>
</feature>
<sequence length="366" mass="41814">MEWILSTFFGVKPSSSTPSEAPKAEREKQEKAEAGEREVGERRGTKVENEGQEEIPKKRAREDDESEDYTPAATPDRSSQRRKVESESVTPNRSSQRRQGEEEGFVGVRERVGETKKGAAALEKPLQGEKPLGGVLSGAPGKEYRRLHRALHFELEEFEGRSKQVKKHKEMLRECYREAKKESKGNVLDQKPPGSLSRRTLVEQWSTFKNIYKREKARQKLERVDIRSRAKWFKKKYYFEACSNFQEILKDGKKYFPDEVATYARSVLLAQVQGEAVPKSIEDAARAKLEGEECPAGTFNQLKSFLKSEKEQEKVKKAKEPFRALLLNFAAAHLSPDYRLAVVERLISTFESSADEYANSDSKELN</sequence>